<dbReference type="GO" id="GO:0031419">
    <property type="term" value="F:cobalamin binding"/>
    <property type="evidence" value="ECO:0007669"/>
    <property type="project" value="InterPro"/>
</dbReference>
<dbReference type="PANTHER" id="PTHR43409">
    <property type="entry name" value="ANAEROBIC MAGNESIUM-PROTOPORPHYRIN IX MONOMETHYL ESTER CYCLASE-RELATED"/>
    <property type="match status" value="1"/>
</dbReference>
<name>A0A0F9NAI3_9ZZZZ</name>
<dbReference type="InterPro" id="IPR051198">
    <property type="entry name" value="BchE-like"/>
</dbReference>
<evidence type="ECO:0000256" key="2">
    <source>
        <dbReference type="ARBA" id="ARBA00022603"/>
    </source>
</evidence>
<evidence type="ECO:0000256" key="1">
    <source>
        <dbReference type="ARBA" id="ARBA00001966"/>
    </source>
</evidence>
<feature type="domain" description="Radical SAM core" evidence="8">
    <location>
        <begin position="146"/>
        <end position="368"/>
    </location>
</feature>
<dbReference type="Pfam" id="PF04055">
    <property type="entry name" value="Radical_SAM"/>
    <property type="match status" value="1"/>
</dbReference>
<accession>A0A0F9NAI3</accession>
<gene>
    <name evidence="9" type="ORF">LCGC14_0990480</name>
</gene>
<dbReference type="InterPro" id="IPR007197">
    <property type="entry name" value="rSAM"/>
</dbReference>
<dbReference type="Pfam" id="PF02310">
    <property type="entry name" value="B12-binding"/>
    <property type="match status" value="1"/>
</dbReference>
<keyword evidence="7" id="KW-0411">Iron-sulfur</keyword>
<dbReference type="PROSITE" id="PS51918">
    <property type="entry name" value="RADICAL_SAM"/>
    <property type="match status" value="1"/>
</dbReference>
<comment type="caution">
    <text evidence="9">The sequence shown here is derived from an EMBL/GenBank/DDBJ whole genome shotgun (WGS) entry which is preliminary data.</text>
</comment>
<evidence type="ECO:0000313" key="9">
    <source>
        <dbReference type="EMBL" id="KKN14989.1"/>
    </source>
</evidence>
<sequence>MKICLLTCLAPFLVDEKVFPPLGLMAVGTALRAQGHDVMIASLPDDSKYFAIGPTTPEYPNALAMLHQIKQRDKNSRVVIGGPHATANAMDCIIDGFDVVALGDGENITAETFEVNGVTDLGRRQLDGYPITDRGLVDIHSYHYKIDGRLATTLVTSRGCPYRCGFCSNTERQVRYYSVDRINAEIIYLRDWWGYKALMIFDDVFIFNKERALRICAVLKRHEIVWRCFVRGDIVVRHGLDLIDVMSSSGCVEVGIGIESGSDEILKTINKGEDTRTIQEAILLLHHGGIRVKGFFIVGLPGENRYTLERTRRFLGQVPLDDVDFTVYQPFRGSPIWENRRDYDINWDNDVGSSGRTEQRFYKGRQGEYESIVSTSALTQADILKERDDLERLFKSS</sequence>
<proteinExistence type="predicted"/>
<dbReference type="Gene3D" id="3.80.30.20">
    <property type="entry name" value="tm_1862 like domain"/>
    <property type="match status" value="1"/>
</dbReference>
<comment type="cofactor">
    <cofactor evidence="1">
        <name>[4Fe-4S] cluster</name>
        <dbReference type="ChEBI" id="CHEBI:49883"/>
    </cofactor>
</comment>
<organism evidence="9">
    <name type="scientific">marine sediment metagenome</name>
    <dbReference type="NCBI Taxonomy" id="412755"/>
    <lineage>
        <taxon>unclassified sequences</taxon>
        <taxon>metagenomes</taxon>
        <taxon>ecological metagenomes</taxon>
    </lineage>
</organism>
<dbReference type="GO" id="GO:0046872">
    <property type="term" value="F:metal ion binding"/>
    <property type="evidence" value="ECO:0007669"/>
    <property type="project" value="UniProtKB-KW"/>
</dbReference>
<dbReference type="SMART" id="SM00729">
    <property type="entry name" value="Elp3"/>
    <property type="match status" value="1"/>
</dbReference>
<keyword evidence="6" id="KW-0408">Iron</keyword>
<dbReference type="InterPro" id="IPR006158">
    <property type="entry name" value="Cobalamin-bd"/>
</dbReference>
<dbReference type="EMBL" id="LAZR01003758">
    <property type="protein sequence ID" value="KKN14989.1"/>
    <property type="molecule type" value="Genomic_DNA"/>
</dbReference>
<dbReference type="GO" id="GO:0051539">
    <property type="term" value="F:4 iron, 4 sulfur cluster binding"/>
    <property type="evidence" value="ECO:0007669"/>
    <property type="project" value="UniProtKB-KW"/>
</dbReference>
<dbReference type="InterPro" id="IPR023404">
    <property type="entry name" value="rSAM_horseshoe"/>
</dbReference>
<evidence type="ECO:0000259" key="8">
    <source>
        <dbReference type="PROSITE" id="PS51918"/>
    </source>
</evidence>
<reference evidence="9" key="1">
    <citation type="journal article" date="2015" name="Nature">
        <title>Complex archaea that bridge the gap between prokaryotes and eukaryotes.</title>
        <authorList>
            <person name="Spang A."/>
            <person name="Saw J.H."/>
            <person name="Jorgensen S.L."/>
            <person name="Zaremba-Niedzwiedzka K."/>
            <person name="Martijn J."/>
            <person name="Lind A.E."/>
            <person name="van Eijk R."/>
            <person name="Schleper C."/>
            <person name="Guy L."/>
            <person name="Ettema T.J."/>
        </authorList>
    </citation>
    <scope>NUCLEOTIDE SEQUENCE</scope>
</reference>
<dbReference type="Gene3D" id="3.40.50.280">
    <property type="entry name" value="Cobalamin-binding domain"/>
    <property type="match status" value="1"/>
</dbReference>
<dbReference type="PANTHER" id="PTHR43409:SF7">
    <property type="entry name" value="BLL1977 PROTEIN"/>
    <property type="match status" value="1"/>
</dbReference>
<evidence type="ECO:0000256" key="6">
    <source>
        <dbReference type="ARBA" id="ARBA00023004"/>
    </source>
</evidence>
<evidence type="ECO:0000256" key="7">
    <source>
        <dbReference type="ARBA" id="ARBA00023014"/>
    </source>
</evidence>
<dbReference type="GO" id="GO:0005829">
    <property type="term" value="C:cytosol"/>
    <property type="evidence" value="ECO:0007669"/>
    <property type="project" value="TreeGrafter"/>
</dbReference>
<keyword evidence="5" id="KW-0479">Metal-binding</keyword>
<evidence type="ECO:0000256" key="5">
    <source>
        <dbReference type="ARBA" id="ARBA00022723"/>
    </source>
</evidence>
<dbReference type="GO" id="GO:0003824">
    <property type="term" value="F:catalytic activity"/>
    <property type="evidence" value="ECO:0007669"/>
    <property type="project" value="InterPro"/>
</dbReference>
<dbReference type="InterPro" id="IPR006638">
    <property type="entry name" value="Elp3/MiaA/NifB-like_rSAM"/>
</dbReference>
<evidence type="ECO:0000256" key="3">
    <source>
        <dbReference type="ARBA" id="ARBA00022679"/>
    </source>
</evidence>
<dbReference type="SUPFAM" id="SSF102114">
    <property type="entry name" value="Radical SAM enzymes"/>
    <property type="match status" value="1"/>
</dbReference>
<keyword evidence="4" id="KW-0949">S-adenosyl-L-methionine</keyword>
<dbReference type="InterPro" id="IPR034466">
    <property type="entry name" value="Methyltransferase_Class_B"/>
</dbReference>
<keyword evidence="3" id="KW-0808">Transferase</keyword>
<keyword evidence="2" id="KW-0489">Methyltransferase</keyword>
<dbReference type="CDD" id="cd01335">
    <property type="entry name" value="Radical_SAM"/>
    <property type="match status" value="1"/>
</dbReference>
<dbReference type="AlphaFoldDB" id="A0A0F9NAI3"/>
<dbReference type="SFLD" id="SFLDG01082">
    <property type="entry name" value="B12-binding_domain_containing"/>
    <property type="match status" value="1"/>
</dbReference>
<dbReference type="InterPro" id="IPR058240">
    <property type="entry name" value="rSAM_sf"/>
</dbReference>
<evidence type="ECO:0000256" key="4">
    <source>
        <dbReference type="ARBA" id="ARBA00022691"/>
    </source>
</evidence>
<dbReference type="SFLD" id="SFLDG01123">
    <property type="entry name" value="methyltransferase_(Class_B)"/>
    <property type="match status" value="1"/>
</dbReference>
<dbReference type="SFLD" id="SFLDS00029">
    <property type="entry name" value="Radical_SAM"/>
    <property type="match status" value="1"/>
</dbReference>
<protein>
    <recommendedName>
        <fullName evidence="8">Radical SAM core domain-containing protein</fullName>
    </recommendedName>
</protein>